<dbReference type="AlphaFoldDB" id="A0A814GGP3"/>
<dbReference type="Proteomes" id="UP000663829">
    <property type="component" value="Unassembled WGS sequence"/>
</dbReference>
<reference evidence="1" key="1">
    <citation type="submission" date="2021-02" db="EMBL/GenBank/DDBJ databases">
        <authorList>
            <person name="Nowell W R."/>
        </authorList>
    </citation>
    <scope>NUCLEOTIDE SEQUENCE</scope>
</reference>
<evidence type="ECO:0000313" key="2">
    <source>
        <dbReference type="EMBL" id="CAF3767728.1"/>
    </source>
</evidence>
<comment type="caution">
    <text evidence="1">The sequence shown here is derived from an EMBL/GenBank/DDBJ whole genome shotgun (WGS) entry which is preliminary data.</text>
</comment>
<keyword evidence="3" id="KW-1185">Reference proteome</keyword>
<evidence type="ECO:0000313" key="1">
    <source>
        <dbReference type="EMBL" id="CAF0996116.1"/>
    </source>
</evidence>
<evidence type="ECO:0000313" key="3">
    <source>
        <dbReference type="Proteomes" id="UP000663829"/>
    </source>
</evidence>
<dbReference type="EMBL" id="CAJOBC010003114">
    <property type="protein sequence ID" value="CAF3767728.1"/>
    <property type="molecule type" value="Genomic_DNA"/>
</dbReference>
<sequence>MVKTTDDARSRSVTNDKLLRSIHKLITRSSSRPQGVITSARIEARSSSTDKISKKALSRKQLSNKQSQIAKTNTFVAATDLSNQDESASKMDDGSDVSSKSDVLLVKKQRKRKTTPVFEFAQRVNPNEIKCLSCNKAGWHFVPHGTLAACTTKCVLFPRYDVNDLIDLTKCNFSKSHAIDSQTVPTQTFIQAYKDYVSSGVNPVSEAYACNGGCATKICPCKAVNIQIYKNVNSLTYSASSCAAGSLDNK</sequence>
<dbReference type="EMBL" id="CAJNOQ010003114">
    <property type="protein sequence ID" value="CAF0996116.1"/>
    <property type="molecule type" value="Genomic_DNA"/>
</dbReference>
<gene>
    <name evidence="1" type="ORF">GPM918_LOCUS13507</name>
    <name evidence="2" type="ORF">SRO942_LOCUS13507</name>
</gene>
<protein>
    <submittedName>
        <fullName evidence="1">Uncharacterized protein</fullName>
    </submittedName>
</protein>
<organism evidence="1 3">
    <name type="scientific">Didymodactylos carnosus</name>
    <dbReference type="NCBI Taxonomy" id="1234261"/>
    <lineage>
        <taxon>Eukaryota</taxon>
        <taxon>Metazoa</taxon>
        <taxon>Spiralia</taxon>
        <taxon>Gnathifera</taxon>
        <taxon>Rotifera</taxon>
        <taxon>Eurotatoria</taxon>
        <taxon>Bdelloidea</taxon>
        <taxon>Philodinida</taxon>
        <taxon>Philodinidae</taxon>
        <taxon>Didymodactylos</taxon>
    </lineage>
</organism>
<name>A0A814GGP3_9BILA</name>
<dbReference type="Proteomes" id="UP000681722">
    <property type="component" value="Unassembled WGS sequence"/>
</dbReference>
<accession>A0A814GGP3</accession>
<proteinExistence type="predicted"/>